<comment type="caution">
    <text evidence="3">The sequence shown here is derived from an EMBL/GenBank/DDBJ whole genome shotgun (WGS) entry which is preliminary data.</text>
</comment>
<feature type="compositionally biased region" description="Basic and acidic residues" evidence="1">
    <location>
        <begin position="209"/>
        <end position="233"/>
    </location>
</feature>
<dbReference type="AlphaFoldDB" id="A0A1G2BC74"/>
<sequence length="487" mass="52778">MAPDGSRSILDYLKGGALDYACETIVGSGAVLDIASLAKKSYQQYKKTGVKGLASKGMMAEIASTVGSIITDELSNGIIGLDDIKEAIKQKSLAHFLNNINLKNIAATAALGMMAGPLGFVAARAIRSSMPDVTVGDISKALKTGYSERNASAGFNKLKDLIKERQGGGGVINSTDATREANLSSQLQKAKIQARADNNAKSTMNEGRTPGDGERRSGGQADERQNREGRQGSDAENVGNQNRENQEEAGPAGKEESRGEDQDGDQGEEEKKDGEKDKNKDKEENEDKEKDSENKKENESGKQDKSDASSENEKTPPISKLPATGPGSGQQGNKEEDQDSEGARQAQLTRAQKGKKAEDKKKKKEEEKAQAKAKAAKDLAKNKALSKVLWGIIVDASCLEPIGFGLIILNILGKYIGVLDKFVLKPNFVQEWCIRLIIIEWTIVFILLIGGISIIFLPYRMIHNLSFSNLVQLYEFLPGLDVLWSLF</sequence>
<keyword evidence="2" id="KW-0812">Transmembrane</keyword>
<evidence type="ECO:0000256" key="1">
    <source>
        <dbReference type="SAM" id="MobiDB-lite"/>
    </source>
</evidence>
<evidence type="ECO:0000313" key="4">
    <source>
        <dbReference type="Proteomes" id="UP000176420"/>
    </source>
</evidence>
<dbReference type="PANTHER" id="PTHR48162:SF1">
    <property type="entry name" value="RIBOSOMAL L1 DOMAIN-CONTAINING PROTEIN CG13096"/>
    <property type="match status" value="1"/>
</dbReference>
<proteinExistence type="predicted"/>
<feature type="compositionally biased region" description="Basic and acidic residues" evidence="1">
    <location>
        <begin position="355"/>
        <end position="369"/>
    </location>
</feature>
<evidence type="ECO:0000313" key="3">
    <source>
        <dbReference type="EMBL" id="OGY86742.1"/>
    </source>
</evidence>
<keyword evidence="2" id="KW-1133">Transmembrane helix</keyword>
<dbReference type="Proteomes" id="UP000176420">
    <property type="component" value="Unassembled WGS sequence"/>
</dbReference>
<accession>A0A1G2BC74</accession>
<protein>
    <submittedName>
        <fullName evidence="3">Uncharacterized protein</fullName>
    </submittedName>
</protein>
<reference evidence="3 4" key="1">
    <citation type="journal article" date="2016" name="Nat. Commun.">
        <title>Thousands of microbial genomes shed light on interconnected biogeochemical processes in an aquifer system.</title>
        <authorList>
            <person name="Anantharaman K."/>
            <person name="Brown C.T."/>
            <person name="Hug L.A."/>
            <person name="Sharon I."/>
            <person name="Castelle C.J."/>
            <person name="Probst A.J."/>
            <person name="Thomas B.C."/>
            <person name="Singh A."/>
            <person name="Wilkins M.J."/>
            <person name="Karaoz U."/>
            <person name="Brodie E.L."/>
            <person name="Williams K.H."/>
            <person name="Hubbard S.S."/>
            <person name="Banfield J.F."/>
        </authorList>
    </citation>
    <scope>NUCLEOTIDE SEQUENCE [LARGE SCALE GENOMIC DNA]</scope>
</reference>
<feature type="compositionally biased region" description="Basic and acidic residues" evidence="1">
    <location>
        <begin position="269"/>
        <end position="314"/>
    </location>
</feature>
<dbReference type="EMBL" id="MHKI01000016">
    <property type="protein sequence ID" value="OGY86742.1"/>
    <property type="molecule type" value="Genomic_DNA"/>
</dbReference>
<feature type="transmembrane region" description="Helical" evidence="2">
    <location>
        <begin position="433"/>
        <end position="459"/>
    </location>
</feature>
<dbReference type="PANTHER" id="PTHR48162">
    <property type="entry name" value="YALI0A06930P"/>
    <property type="match status" value="1"/>
</dbReference>
<evidence type="ECO:0000256" key="2">
    <source>
        <dbReference type="SAM" id="Phobius"/>
    </source>
</evidence>
<gene>
    <name evidence="3" type="ORF">A2319_00795</name>
</gene>
<name>A0A1G2BC74_9BACT</name>
<feature type="region of interest" description="Disordered" evidence="1">
    <location>
        <begin position="182"/>
        <end position="369"/>
    </location>
</feature>
<organism evidence="3 4">
    <name type="scientific">Candidatus Kerfeldbacteria bacterium RIFOXYB2_FULL_38_14</name>
    <dbReference type="NCBI Taxonomy" id="1798547"/>
    <lineage>
        <taxon>Bacteria</taxon>
        <taxon>Candidatus Kerfeldiibacteriota</taxon>
    </lineage>
</organism>
<keyword evidence="2" id="KW-0472">Membrane</keyword>
<dbReference type="InterPro" id="IPR053110">
    <property type="entry name" value="Ribosomal_L1-TF"/>
</dbReference>